<comment type="caution">
    <text evidence="2">The sequence shown here is derived from an EMBL/GenBank/DDBJ whole genome shotgun (WGS) entry which is preliminary data.</text>
</comment>
<gene>
    <name evidence="2" type="ORF">PHLCEN_2v9131</name>
</gene>
<accession>A0A2R6NRQ2</accession>
<name>A0A2R6NRQ2_9APHY</name>
<feature type="compositionally biased region" description="Polar residues" evidence="1">
    <location>
        <begin position="78"/>
        <end position="96"/>
    </location>
</feature>
<dbReference type="AlphaFoldDB" id="A0A2R6NRQ2"/>
<feature type="non-terminal residue" evidence="2">
    <location>
        <position position="253"/>
    </location>
</feature>
<sequence length="253" mass="28432">MPSDSVRNDRYRAENYQTCPHCGLEFHIQGFTRHQRSCKTRKQAALRDRELAAELAKISRQERLNQLKQQRNARVRTTADNNAQQASGSAHNTSDLPDSIGVDNTAGPSNSAGGPFESAARPDEFAASPWTDGNPNTVDDDLVDSVREPDDIKVEYHPKTKIPAKIYRFGDYGRDRNVPPASAFDSDPWHPGFDSRLNFEFAELILECAMNKKQIDRLLSIVRCIADDPSQFSFTKYQDIKDAWDIAGQAHPP</sequence>
<proteinExistence type="predicted"/>
<organism evidence="2 3">
    <name type="scientific">Hermanssonia centrifuga</name>
    <dbReference type="NCBI Taxonomy" id="98765"/>
    <lineage>
        <taxon>Eukaryota</taxon>
        <taxon>Fungi</taxon>
        <taxon>Dikarya</taxon>
        <taxon>Basidiomycota</taxon>
        <taxon>Agaricomycotina</taxon>
        <taxon>Agaricomycetes</taxon>
        <taxon>Polyporales</taxon>
        <taxon>Meruliaceae</taxon>
        <taxon>Hermanssonia</taxon>
    </lineage>
</organism>
<keyword evidence="3" id="KW-1185">Reference proteome</keyword>
<reference evidence="2 3" key="1">
    <citation type="submission" date="2018-02" db="EMBL/GenBank/DDBJ databases">
        <title>Genome sequence of the basidiomycete white-rot fungus Phlebia centrifuga.</title>
        <authorList>
            <person name="Granchi Z."/>
            <person name="Peng M."/>
            <person name="de Vries R.P."/>
            <person name="Hilden K."/>
            <person name="Makela M.R."/>
            <person name="Grigoriev I."/>
            <person name="Riley R."/>
        </authorList>
    </citation>
    <scope>NUCLEOTIDE SEQUENCE [LARGE SCALE GENOMIC DNA]</scope>
    <source>
        <strain evidence="2 3">FBCC195</strain>
    </source>
</reference>
<evidence type="ECO:0000256" key="1">
    <source>
        <dbReference type="SAM" id="MobiDB-lite"/>
    </source>
</evidence>
<dbReference type="OrthoDB" id="2795925at2759"/>
<dbReference type="STRING" id="98765.A0A2R6NRQ2"/>
<evidence type="ECO:0000313" key="3">
    <source>
        <dbReference type="Proteomes" id="UP000186601"/>
    </source>
</evidence>
<evidence type="ECO:0000313" key="2">
    <source>
        <dbReference type="EMBL" id="PSR75416.1"/>
    </source>
</evidence>
<dbReference type="Proteomes" id="UP000186601">
    <property type="component" value="Unassembled WGS sequence"/>
</dbReference>
<dbReference type="EMBL" id="MLYV02000903">
    <property type="protein sequence ID" value="PSR75416.1"/>
    <property type="molecule type" value="Genomic_DNA"/>
</dbReference>
<protein>
    <submittedName>
        <fullName evidence="2">Uncharacterized protein</fullName>
    </submittedName>
</protein>
<feature type="region of interest" description="Disordered" evidence="1">
    <location>
        <begin position="64"/>
        <end position="143"/>
    </location>
</feature>